<comment type="caution">
    <text evidence="4">The sequence shown here is derived from an EMBL/GenBank/DDBJ whole genome shotgun (WGS) entry which is preliminary data.</text>
</comment>
<dbReference type="EMBL" id="JAERRK010000005">
    <property type="protein sequence ID" value="MBL1083027.1"/>
    <property type="molecule type" value="Genomic_DNA"/>
</dbReference>
<dbReference type="AlphaFoldDB" id="A0A937EII5"/>
<protein>
    <submittedName>
        <fullName evidence="4">CDP-alcohol phosphatidyltransferase family protein</fullName>
    </submittedName>
</protein>
<dbReference type="Pfam" id="PF01066">
    <property type="entry name" value="CDP-OH_P_transf"/>
    <property type="match status" value="1"/>
</dbReference>
<keyword evidence="5" id="KW-1185">Reference proteome</keyword>
<proteinExistence type="inferred from homology"/>
<sequence length="223" mass="23686">MLSAVQKPPAGVSLYSRFVNRPAGRVLAAVAYRIGATPNQVTCLSALFTFPALAAVALVPPGPGTSVCVCVALAVGFALDAADGQLARGRRSGSPAGEWLDHALDCVKLLGVHAAVLVAFYRFFRLPSPVLLLAPLVFQLAAVLIFFVTVLTEKLDQGGRATVARRCPAVRSVLLLPVDYGTTCLGFLFLSRQGLFLGVYCTLLAAHVLFLPGFLVRSFRRLC</sequence>
<dbReference type="Gene3D" id="1.20.120.1760">
    <property type="match status" value="1"/>
</dbReference>
<feature type="transmembrane region" description="Helical" evidence="3">
    <location>
        <begin position="130"/>
        <end position="152"/>
    </location>
</feature>
<keyword evidence="3" id="KW-0812">Transmembrane</keyword>
<dbReference type="RefSeq" id="WP_201835376.1">
    <property type="nucleotide sequence ID" value="NZ_JAERRK010000005.1"/>
</dbReference>
<evidence type="ECO:0000256" key="1">
    <source>
        <dbReference type="ARBA" id="ARBA00022679"/>
    </source>
</evidence>
<evidence type="ECO:0000313" key="4">
    <source>
        <dbReference type="EMBL" id="MBL1083027.1"/>
    </source>
</evidence>
<keyword evidence="1 2" id="KW-0808">Transferase</keyword>
<dbReference type="Proteomes" id="UP000661858">
    <property type="component" value="Unassembled WGS sequence"/>
</dbReference>
<dbReference type="GO" id="GO:0008654">
    <property type="term" value="P:phospholipid biosynthetic process"/>
    <property type="evidence" value="ECO:0007669"/>
    <property type="project" value="InterPro"/>
</dbReference>
<dbReference type="GO" id="GO:0016780">
    <property type="term" value="F:phosphotransferase activity, for other substituted phosphate groups"/>
    <property type="evidence" value="ECO:0007669"/>
    <property type="project" value="InterPro"/>
</dbReference>
<gene>
    <name evidence="4" type="ORF">JK359_13710</name>
</gene>
<evidence type="ECO:0000256" key="2">
    <source>
        <dbReference type="RuleBase" id="RU003750"/>
    </source>
</evidence>
<keyword evidence="3" id="KW-1133">Transmembrane helix</keyword>
<dbReference type="PROSITE" id="PS00379">
    <property type="entry name" value="CDP_ALCOHOL_P_TRANSF"/>
    <property type="match status" value="1"/>
</dbReference>
<dbReference type="GO" id="GO:0016020">
    <property type="term" value="C:membrane"/>
    <property type="evidence" value="ECO:0007669"/>
    <property type="project" value="InterPro"/>
</dbReference>
<organism evidence="4 5">
    <name type="scientific">Streptomyces actinomycinicus</name>
    <dbReference type="NCBI Taxonomy" id="1695166"/>
    <lineage>
        <taxon>Bacteria</taxon>
        <taxon>Bacillati</taxon>
        <taxon>Actinomycetota</taxon>
        <taxon>Actinomycetes</taxon>
        <taxon>Kitasatosporales</taxon>
        <taxon>Streptomycetaceae</taxon>
        <taxon>Streptomyces</taxon>
    </lineage>
</organism>
<feature type="transmembrane region" description="Helical" evidence="3">
    <location>
        <begin position="197"/>
        <end position="216"/>
    </location>
</feature>
<dbReference type="InterPro" id="IPR000462">
    <property type="entry name" value="CDP-OH_P_trans"/>
</dbReference>
<feature type="transmembrane region" description="Helical" evidence="3">
    <location>
        <begin position="173"/>
        <end position="191"/>
    </location>
</feature>
<evidence type="ECO:0000256" key="3">
    <source>
        <dbReference type="SAM" id="Phobius"/>
    </source>
</evidence>
<comment type="similarity">
    <text evidence="2">Belongs to the CDP-alcohol phosphatidyltransferase class-I family.</text>
</comment>
<dbReference type="InterPro" id="IPR043130">
    <property type="entry name" value="CDP-OH_PTrfase_TM_dom"/>
</dbReference>
<keyword evidence="3" id="KW-0472">Membrane</keyword>
<reference evidence="4" key="1">
    <citation type="submission" date="2021-01" db="EMBL/GenBank/DDBJ databases">
        <title>WGS of actinomycetes isolated from Thailand.</title>
        <authorList>
            <person name="Thawai C."/>
        </authorList>
    </citation>
    <scope>NUCLEOTIDE SEQUENCE</scope>
    <source>
        <strain evidence="4">RCU-197</strain>
    </source>
</reference>
<accession>A0A937EII5</accession>
<dbReference type="InterPro" id="IPR048254">
    <property type="entry name" value="CDP_ALCOHOL_P_TRANSF_CS"/>
</dbReference>
<evidence type="ECO:0000313" key="5">
    <source>
        <dbReference type="Proteomes" id="UP000661858"/>
    </source>
</evidence>
<name>A0A937EII5_9ACTN</name>